<accession>A0A7L4P8F8</accession>
<feature type="transmembrane region" description="Helical" evidence="1">
    <location>
        <begin position="22"/>
        <end position="44"/>
    </location>
</feature>
<evidence type="ECO:0000313" key="3">
    <source>
        <dbReference type="Proteomes" id="UP000554766"/>
    </source>
</evidence>
<dbReference type="EMBL" id="JAAVJF010000001">
    <property type="protein sequence ID" value="NYR15012.1"/>
    <property type="molecule type" value="Genomic_DNA"/>
</dbReference>
<name>A0A7L4P8F8_9CREN</name>
<evidence type="ECO:0000313" key="2">
    <source>
        <dbReference type="EMBL" id="NYR15012.1"/>
    </source>
</evidence>
<dbReference type="OMA" id="YAPRANE"/>
<proteinExistence type="predicted"/>
<dbReference type="RefSeq" id="WP_011899927.1">
    <property type="nucleotide sequence ID" value="NZ_JAAVJF010000001.1"/>
</dbReference>
<dbReference type="AlphaFoldDB" id="A0A7L4P8F8"/>
<evidence type="ECO:0000256" key="1">
    <source>
        <dbReference type="SAM" id="Phobius"/>
    </source>
</evidence>
<keyword evidence="1" id="KW-0812">Transmembrane</keyword>
<organism evidence="2 3">
    <name type="scientific">Pyrobaculum arsenaticum</name>
    <dbReference type="NCBI Taxonomy" id="121277"/>
    <lineage>
        <taxon>Archaea</taxon>
        <taxon>Thermoproteota</taxon>
        <taxon>Thermoprotei</taxon>
        <taxon>Thermoproteales</taxon>
        <taxon>Thermoproteaceae</taxon>
        <taxon>Pyrobaculum</taxon>
    </lineage>
</organism>
<keyword evidence="1" id="KW-1133">Transmembrane helix</keyword>
<dbReference type="GeneID" id="5054771"/>
<keyword evidence="1" id="KW-0472">Membrane</keyword>
<comment type="caution">
    <text evidence="2">The sequence shown here is derived from an EMBL/GenBank/DDBJ whole genome shotgun (WGS) entry which is preliminary data.</text>
</comment>
<reference evidence="2 3" key="1">
    <citation type="journal article" date="2020" name="Nat. Commun.">
        <title>The structures of two archaeal type IV pili illuminate evolutionary relationships.</title>
        <authorList>
            <person name="Wang F."/>
            <person name="Baquero D.P."/>
            <person name="Su Z."/>
            <person name="Beltran L.C."/>
            <person name="Prangishvili D."/>
            <person name="Krupovic M."/>
            <person name="Egelman E.H."/>
        </authorList>
    </citation>
    <scope>NUCLEOTIDE SEQUENCE [LARGE SCALE GENOMIC DNA]</scope>
    <source>
        <strain evidence="2 3">2GA</strain>
    </source>
</reference>
<protein>
    <submittedName>
        <fullName evidence="2">Uncharacterized protein</fullName>
    </submittedName>
</protein>
<keyword evidence="3" id="KW-1185">Reference proteome</keyword>
<gene>
    <name evidence="2" type="ORF">HC235_03370</name>
</gene>
<dbReference type="Proteomes" id="UP000554766">
    <property type="component" value="Unassembled WGS sequence"/>
</dbReference>
<sequence length="183" mass="20869">MSQSIQNTQTKNFEEIIKRREFLANLSASFLLAISLNPLMTLAYSPKVRELSGRGYCVEIREVDEKQSRVVNVAKAVIHLTNKEGNAYDIHAWIIRHANQTVLQPSVAVLEEGDKARFIGIGDDTEYVNGETERKDMPKEYLRLVREVALKEKKQKVARAVDIILRVYYNEEEGEQGKSSESL</sequence>